<proteinExistence type="inferred from homology"/>
<evidence type="ECO:0000256" key="7">
    <source>
        <dbReference type="ARBA" id="ARBA00022840"/>
    </source>
</evidence>
<evidence type="ECO:0000256" key="10">
    <source>
        <dbReference type="SAM" id="MobiDB-lite"/>
    </source>
</evidence>
<dbReference type="PROSITE" id="PS00109">
    <property type="entry name" value="PROTEIN_KINASE_TYR"/>
    <property type="match status" value="1"/>
</dbReference>
<evidence type="ECO:0000256" key="5">
    <source>
        <dbReference type="ARBA" id="ARBA00022741"/>
    </source>
</evidence>
<dbReference type="FunFam" id="1.10.510.10:FF:000649">
    <property type="entry name" value="Si:dkey-34d22.3"/>
    <property type="match status" value="1"/>
</dbReference>
<keyword evidence="13" id="KW-1185">Reference proteome</keyword>
<dbReference type="OrthoDB" id="8601711at2759"/>
<dbReference type="EC" id="2.7.11.1" evidence="2"/>
<feature type="domain" description="Protein kinase" evidence="11">
    <location>
        <begin position="279"/>
        <end position="537"/>
    </location>
</feature>
<dbReference type="Pfam" id="PF00069">
    <property type="entry name" value="Pkinase"/>
    <property type="match status" value="1"/>
</dbReference>
<dbReference type="Gene3D" id="3.30.200.20">
    <property type="entry name" value="Phosphorylase Kinase, domain 1"/>
    <property type="match status" value="1"/>
</dbReference>
<dbReference type="GO" id="GO:0007346">
    <property type="term" value="P:regulation of mitotic cell cycle"/>
    <property type="evidence" value="ECO:0007669"/>
    <property type="project" value="TreeGrafter"/>
</dbReference>
<evidence type="ECO:0000256" key="6">
    <source>
        <dbReference type="ARBA" id="ARBA00022777"/>
    </source>
</evidence>
<dbReference type="PANTHER" id="PTHR22984:SF11">
    <property type="entry name" value="AURORA KINASE-RELATED"/>
    <property type="match status" value="1"/>
</dbReference>
<dbReference type="InterPro" id="IPR008266">
    <property type="entry name" value="Tyr_kinase_AS"/>
</dbReference>
<name>A0A7J6BW06_9TELE</name>
<gene>
    <name evidence="12" type="ORF">G5714_019292</name>
</gene>
<evidence type="ECO:0000256" key="4">
    <source>
        <dbReference type="ARBA" id="ARBA00022679"/>
    </source>
</evidence>
<keyword evidence="3" id="KW-0723">Serine/threonine-protein kinase</keyword>
<dbReference type="GO" id="GO:0005524">
    <property type="term" value="F:ATP binding"/>
    <property type="evidence" value="ECO:0007669"/>
    <property type="project" value="UniProtKB-KW"/>
</dbReference>
<dbReference type="PROSITE" id="PS50011">
    <property type="entry name" value="PROTEIN_KINASE_DOM"/>
    <property type="match status" value="1"/>
</dbReference>
<feature type="compositionally biased region" description="Basic and acidic residues" evidence="10">
    <location>
        <begin position="151"/>
        <end position="168"/>
    </location>
</feature>
<dbReference type="Gene3D" id="1.10.510.10">
    <property type="entry name" value="Transferase(Phosphotransferase) domain 1"/>
    <property type="match status" value="1"/>
</dbReference>
<dbReference type="InterPro" id="IPR000719">
    <property type="entry name" value="Prot_kinase_dom"/>
</dbReference>
<evidence type="ECO:0000256" key="9">
    <source>
        <dbReference type="ARBA" id="ARBA00048679"/>
    </source>
</evidence>
<dbReference type="AlphaFoldDB" id="A0A7J6BW06"/>
<evidence type="ECO:0000256" key="3">
    <source>
        <dbReference type="ARBA" id="ARBA00022527"/>
    </source>
</evidence>
<feature type="region of interest" description="Disordered" evidence="10">
    <location>
        <begin position="151"/>
        <end position="268"/>
    </location>
</feature>
<keyword evidence="7" id="KW-0067">ATP-binding</keyword>
<dbReference type="Proteomes" id="UP000579812">
    <property type="component" value="Unassembled WGS sequence"/>
</dbReference>
<dbReference type="GO" id="GO:0043066">
    <property type="term" value="P:negative regulation of apoptotic process"/>
    <property type="evidence" value="ECO:0007669"/>
    <property type="project" value="TreeGrafter"/>
</dbReference>
<feature type="compositionally biased region" description="Low complexity" evidence="10">
    <location>
        <begin position="203"/>
        <end position="256"/>
    </location>
</feature>
<protein>
    <recommendedName>
        <fullName evidence="2">non-specific serine/threonine protein kinase</fullName>
        <ecNumber evidence="2">2.7.11.1</ecNumber>
    </recommendedName>
</protein>
<evidence type="ECO:0000256" key="1">
    <source>
        <dbReference type="ARBA" id="ARBA00005505"/>
    </source>
</evidence>
<evidence type="ECO:0000313" key="13">
    <source>
        <dbReference type="Proteomes" id="UP000579812"/>
    </source>
</evidence>
<comment type="caution">
    <text evidence="12">The sequence shown here is derived from an EMBL/GenBank/DDBJ whole genome shotgun (WGS) entry which is preliminary data.</text>
</comment>
<dbReference type="PANTHER" id="PTHR22984">
    <property type="entry name" value="SERINE/THREONINE-PROTEIN KINASE PIM"/>
    <property type="match status" value="1"/>
</dbReference>
<keyword evidence="5" id="KW-0547">Nucleotide-binding</keyword>
<dbReference type="GO" id="GO:0005737">
    <property type="term" value="C:cytoplasm"/>
    <property type="evidence" value="ECO:0007669"/>
    <property type="project" value="TreeGrafter"/>
</dbReference>
<evidence type="ECO:0000313" key="12">
    <source>
        <dbReference type="EMBL" id="KAF4099166.1"/>
    </source>
</evidence>
<dbReference type="SUPFAM" id="SSF56112">
    <property type="entry name" value="Protein kinase-like (PK-like)"/>
    <property type="match status" value="1"/>
</dbReference>
<evidence type="ECO:0000256" key="8">
    <source>
        <dbReference type="ARBA" id="ARBA00047899"/>
    </source>
</evidence>
<accession>A0A7J6BW06</accession>
<dbReference type="InterPro" id="IPR011009">
    <property type="entry name" value="Kinase-like_dom_sf"/>
</dbReference>
<dbReference type="GO" id="GO:0004674">
    <property type="term" value="F:protein serine/threonine kinase activity"/>
    <property type="evidence" value="ECO:0007669"/>
    <property type="project" value="UniProtKB-KW"/>
</dbReference>
<dbReference type="InterPro" id="IPR051138">
    <property type="entry name" value="PIM_Ser/Thr_kinase"/>
</dbReference>
<comment type="catalytic activity">
    <reaction evidence="9">
        <text>L-seryl-[protein] + ATP = O-phospho-L-seryl-[protein] + ADP + H(+)</text>
        <dbReference type="Rhea" id="RHEA:17989"/>
        <dbReference type="Rhea" id="RHEA-COMP:9863"/>
        <dbReference type="Rhea" id="RHEA-COMP:11604"/>
        <dbReference type="ChEBI" id="CHEBI:15378"/>
        <dbReference type="ChEBI" id="CHEBI:29999"/>
        <dbReference type="ChEBI" id="CHEBI:30616"/>
        <dbReference type="ChEBI" id="CHEBI:83421"/>
        <dbReference type="ChEBI" id="CHEBI:456216"/>
        <dbReference type="EC" id="2.7.11.1"/>
    </reaction>
</comment>
<evidence type="ECO:0000259" key="11">
    <source>
        <dbReference type="PROSITE" id="PS50011"/>
    </source>
</evidence>
<reference evidence="12 13" key="1">
    <citation type="submission" date="2020-04" db="EMBL/GenBank/DDBJ databases">
        <title>Chromosome-level genome assembly of a cyprinid fish Onychostoma macrolepis by integration of Nanopore Sequencing, Bionano and Hi-C technology.</title>
        <authorList>
            <person name="Wang D."/>
        </authorList>
    </citation>
    <scope>NUCLEOTIDE SEQUENCE [LARGE SCALE GENOMIC DNA]</scope>
    <source>
        <strain evidence="12">SWU-2019</strain>
        <tissue evidence="12">Muscle</tissue>
    </source>
</reference>
<keyword evidence="6" id="KW-0418">Kinase</keyword>
<organism evidence="12 13">
    <name type="scientific">Onychostoma macrolepis</name>
    <dbReference type="NCBI Taxonomy" id="369639"/>
    <lineage>
        <taxon>Eukaryota</taxon>
        <taxon>Metazoa</taxon>
        <taxon>Chordata</taxon>
        <taxon>Craniata</taxon>
        <taxon>Vertebrata</taxon>
        <taxon>Euteleostomi</taxon>
        <taxon>Actinopterygii</taxon>
        <taxon>Neopterygii</taxon>
        <taxon>Teleostei</taxon>
        <taxon>Ostariophysi</taxon>
        <taxon>Cypriniformes</taxon>
        <taxon>Cyprinidae</taxon>
        <taxon>Acrossocheilinae</taxon>
        <taxon>Onychostoma</taxon>
    </lineage>
</organism>
<evidence type="ECO:0000256" key="2">
    <source>
        <dbReference type="ARBA" id="ARBA00012513"/>
    </source>
</evidence>
<keyword evidence="4" id="KW-0808">Transferase</keyword>
<dbReference type="EMBL" id="JAAMOB010000020">
    <property type="protein sequence ID" value="KAF4099166.1"/>
    <property type="molecule type" value="Genomic_DNA"/>
</dbReference>
<feature type="compositionally biased region" description="Basic and acidic residues" evidence="10">
    <location>
        <begin position="175"/>
        <end position="190"/>
    </location>
</feature>
<sequence>MSTAAERSESERAPVARAAWASKASSFDRIDLNHEMKDSSPAGKQGKALRVFFRKLCKAVKRPDRVVRLTAQTDAHLDDPGVTAVPGPTAVPELLCLPGQVCEDPEPRSSGIREPTLLPDLCHKKAKKGRKRRVFFRRACEAVKQLFPCCDPDRVQPPKAEPEPEPDRPQLVLPEQDRVSADLQSSREEEAPSEIQAHDAVLSGSASGPVSGPVSDSVPGPVSGSESGPVSGPVSGLVSGSESGRVSGSESGPVSETAPDTVSPDPEVQLPQGSVVSLFEVGHLIASGSFSKVYEGTHIFSDKVKVALKCVPKRRADRYLDIPGHSKPVLAEAALMLRLGEAPSCPNIMELHQWLEDESSFTLIMEYPEPCRTLEDYILFSGPVSEAQARLFMLQVLQAVKHCHERGVYHGDIRSRNILVTLHSLELKLIDFRCARLISSEGFNSSQYQGSDAYTPPEVLGQSIFHAAAADVWALAVLLFEIIHRYLPFESFDAIQHGYLRMGPTLSTACHDLIFHCLSRNPVHRLTLQQLEEHRWMKA</sequence>
<comment type="catalytic activity">
    <reaction evidence="8">
        <text>L-threonyl-[protein] + ATP = O-phospho-L-threonyl-[protein] + ADP + H(+)</text>
        <dbReference type="Rhea" id="RHEA:46608"/>
        <dbReference type="Rhea" id="RHEA-COMP:11060"/>
        <dbReference type="Rhea" id="RHEA-COMP:11605"/>
        <dbReference type="ChEBI" id="CHEBI:15378"/>
        <dbReference type="ChEBI" id="CHEBI:30013"/>
        <dbReference type="ChEBI" id="CHEBI:30616"/>
        <dbReference type="ChEBI" id="CHEBI:61977"/>
        <dbReference type="ChEBI" id="CHEBI:456216"/>
        <dbReference type="EC" id="2.7.11.1"/>
    </reaction>
</comment>
<comment type="similarity">
    <text evidence="1">Belongs to the protein kinase superfamily. CAMK Ser/Thr protein kinase family. PIM subfamily.</text>
</comment>